<gene>
    <name evidence="2" type="ORF">AK830_g5101</name>
</gene>
<dbReference type="OrthoDB" id="5135333at2759"/>
<comment type="caution">
    <text evidence="2">The sequence shown here is derived from an EMBL/GenBank/DDBJ whole genome shotgun (WGS) entry which is preliminary data.</text>
</comment>
<dbReference type="PANTHER" id="PTHR33112:SF16">
    <property type="entry name" value="HETEROKARYON INCOMPATIBILITY DOMAIN-CONTAINING PROTEIN"/>
    <property type="match status" value="1"/>
</dbReference>
<dbReference type="PANTHER" id="PTHR33112">
    <property type="entry name" value="DOMAIN PROTEIN, PUTATIVE-RELATED"/>
    <property type="match status" value="1"/>
</dbReference>
<sequence>MSKLKGLSFGVKGKWQSYRSKSFNENAPSGTYPEYSGAAEDAPAQNHDLPEYSRATEQALFNIHPDWINIADIRHWADTCNSEHGAKCGPRPGLTGRPEWLIDVEADCIVPAQPDHRYLALSYVWGQVYSSESTTRNVGRMQRPGSLSALSQEFVIPKTIRHAMELVRLLSERYIWVDRFCICQDDAQSKRDQIRKMGAIYSNAYVTIIAANGRDANHGLHGIDGVTAPRCISSTFDQDYVHSLQSHSTRWHDRGWTFQELFFSRRKIFFWSQVAVWECNCAMWHEGTGLTGKLPTSNYDIKRSSQNLAMSLVPWGQPIIERELDLEQYFHWSWVSWEGPVSSMSVTSKSRAYPDPPPCESFEVLCEWKWPCDREVLKQTTGSDVRQLSENREELGQPVPNDGFSHLLQIETETATFSLQGKTYWFDGADLNSRDLLGPSCSRIDDFHVGGWFFDEPERFELMLIARSTQAPGRRYYYQRDSNLSPSWTEETLCNLLIFQRRNGIAYRLGVLIMPQEWWIHANRKKETIFLA</sequence>
<feature type="domain" description="Heterokaryon incompatibility" evidence="1">
    <location>
        <begin position="118"/>
        <end position="260"/>
    </location>
</feature>
<evidence type="ECO:0000313" key="2">
    <source>
        <dbReference type="EMBL" id="KPM41503.1"/>
    </source>
</evidence>
<dbReference type="EMBL" id="LKCW01000064">
    <property type="protein sequence ID" value="KPM41503.1"/>
    <property type="molecule type" value="Genomic_DNA"/>
</dbReference>
<evidence type="ECO:0000259" key="1">
    <source>
        <dbReference type="Pfam" id="PF06985"/>
    </source>
</evidence>
<evidence type="ECO:0000313" key="3">
    <source>
        <dbReference type="Proteomes" id="UP000050424"/>
    </source>
</evidence>
<reference evidence="2 3" key="1">
    <citation type="submission" date="2015-09" db="EMBL/GenBank/DDBJ databases">
        <title>Draft genome of a European isolate of the apple canker pathogen Neonectria ditissima.</title>
        <authorList>
            <person name="Gomez-Cortecero A."/>
            <person name="Harrison R.J."/>
            <person name="Armitage A.D."/>
        </authorList>
    </citation>
    <scope>NUCLEOTIDE SEQUENCE [LARGE SCALE GENOMIC DNA]</scope>
    <source>
        <strain evidence="2 3">R09/05</strain>
    </source>
</reference>
<dbReference type="AlphaFoldDB" id="A0A0P7BLP9"/>
<accession>A0A0P7BLP9</accession>
<keyword evidence="3" id="KW-1185">Reference proteome</keyword>
<dbReference type="STRING" id="78410.A0A0P7BLP9"/>
<dbReference type="Proteomes" id="UP000050424">
    <property type="component" value="Unassembled WGS sequence"/>
</dbReference>
<protein>
    <recommendedName>
        <fullName evidence="1">Heterokaryon incompatibility domain-containing protein</fullName>
    </recommendedName>
</protein>
<dbReference type="Pfam" id="PF06985">
    <property type="entry name" value="HET"/>
    <property type="match status" value="1"/>
</dbReference>
<name>A0A0P7BLP9_9HYPO</name>
<dbReference type="InterPro" id="IPR010730">
    <property type="entry name" value="HET"/>
</dbReference>
<proteinExistence type="predicted"/>
<organism evidence="2 3">
    <name type="scientific">Neonectria ditissima</name>
    <dbReference type="NCBI Taxonomy" id="78410"/>
    <lineage>
        <taxon>Eukaryota</taxon>
        <taxon>Fungi</taxon>
        <taxon>Dikarya</taxon>
        <taxon>Ascomycota</taxon>
        <taxon>Pezizomycotina</taxon>
        <taxon>Sordariomycetes</taxon>
        <taxon>Hypocreomycetidae</taxon>
        <taxon>Hypocreales</taxon>
        <taxon>Nectriaceae</taxon>
        <taxon>Neonectria</taxon>
    </lineage>
</organism>